<evidence type="ECO:0000256" key="2">
    <source>
        <dbReference type="HAMAP-Rule" id="MF_01940"/>
    </source>
</evidence>
<dbReference type="InterPro" id="IPR009097">
    <property type="entry name" value="Cyclic_Pdiesterase"/>
</dbReference>
<feature type="short sequence motif" description="HXTX 2" evidence="2">
    <location>
        <begin position="177"/>
        <end position="180"/>
    </location>
</feature>
<protein>
    <recommendedName>
        <fullName evidence="2">RNA 2',3'-cyclic phosphodiesterase</fullName>
        <shortName evidence="2">RNA 2',3'-CPDase</shortName>
        <ecNumber evidence="2">3.1.4.58</ecNumber>
    </recommendedName>
</protein>
<feature type="active site" description="Proton acceptor" evidence="2">
    <location>
        <position position="177"/>
    </location>
</feature>
<proteinExistence type="inferred from homology"/>
<gene>
    <name evidence="4" type="primary">thpR</name>
    <name evidence="4" type="ORF">C5F46_04435</name>
</gene>
<keyword evidence="5" id="KW-1185">Reference proteome</keyword>
<feature type="short sequence motif" description="HXTX 1" evidence="2">
    <location>
        <begin position="94"/>
        <end position="97"/>
    </location>
</feature>
<organism evidence="4 5">
    <name type="scientific">Phaeovulum veldkampii DSM 11550</name>
    <dbReference type="NCBI Taxonomy" id="1185920"/>
    <lineage>
        <taxon>Bacteria</taxon>
        <taxon>Pseudomonadati</taxon>
        <taxon>Pseudomonadota</taxon>
        <taxon>Alphaproteobacteria</taxon>
        <taxon>Rhodobacterales</taxon>
        <taxon>Paracoccaceae</taxon>
        <taxon>Phaeovulum</taxon>
    </lineage>
</organism>
<comment type="catalytic activity">
    <reaction evidence="2">
        <text>a 3'-end 2',3'-cyclophospho-ribonucleotide-RNA + H2O = a 3'-end 2'-phospho-ribonucleotide-RNA + H(+)</text>
        <dbReference type="Rhea" id="RHEA:11828"/>
        <dbReference type="Rhea" id="RHEA-COMP:10464"/>
        <dbReference type="Rhea" id="RHEA-COMP:17353"/>
        <dbReference type="ChEBI" id="CHEBI:15377"/>
        <dbReference type="ChEBI" id="CHEBI:15378"/>
        <dbReference type="ChEBI" id="CHEBI:83064"/>
        <dbReference type="ChEBI" id="CHEBI:173113"/>
        <dbReference type="EC" id="3.1.4.58"/>
    </reaction>
</comment>
<dbReference type="PANTHER" id="PTHR35561">
    <property type="entry name" value="RNA 2',3'-CYCLIC PHOSPHODIESTERASE"/>
    <property type="match status" value="1"/>
</dbReference>
<dbReference type="HAMAP" id="MF_01940">
    <property type="entry name" value="RNA_CPDase"/>
    <property type="match status" value="1"/>
</dbReference>
<comment type="caution">
    <text evidence="4">The sequence shown here is derived from an EMBL/GenBank/DDBJ whole genome shotgun (WGS) entry which is preliminary data.</text>
</comment>
<dbReference type="EC" id="3.1.4.58" evidence="2"/>
<feature type="active site" description="Proton donor" evidence="2">
    <location>
        <position position="94"/>
    </location>
</feature>
<feature type="compositionally biased region" description="Low complexity" evidence="3">
    <location>
        <begin position="1"/>
        <end position="18"/>
    </location>
</feature>
<dbReference type="GO" id="GO:0008664">
    <property type="term" value="F:RNA 2',3'-cyclic 3'-phosphodiesterase activity"/>
    <property type="evidence" value="ECO:0007669"/>
    <property type="project" value="UniProtKB-EC"/>
</dbReference>
<dbReference type="Gene3D" id="3.90.1140.10">
    <property type="entry name" value="Cyclic phosphodiesterase"/>
    <property type="match status" value="1"/>
</dbReference>
<evidence type="ECO:0000256" key="3">
    <source>
        <dbReference type="SAM" id="MobiDB-lite"/>
    </source>
</evidence>
<keyword evidence="1 2" id="KW-0378">Hydrolase</keyword>
<dbReference type="PANTHER" id="PTHR35561:SF1">
    <property type="entry name" value="RNA 2',3'-CYCLIC PHOSPHODIESTERASE"/>
    <property type="match status" value="1"/>
</dbReference>
<sequence>MTRPKPSRPSATRSSSSRKPSDPAWIGCERRPLRAPFSFGRFPSRRPRGSIGAKGGTMMRAFLALDLPAAVLDAIADLQAALPTGRLVAPEALHLTLAFLDEQPAPVLAEVDVAMRGLRAAAFDLELAGVDTFGGRSPDLVFLGVAPNAALDHLHRKIMAALRGLGLELGRVRFRPHVTLARLPRRIAPRDLDRLAAFLATHAALHLPGLRVERFTLYRSTLRPEGPIHQALADYPLLPQPG</sequence>
<dbReference type="SUPFAM" id="SSF55144">
    <property type="entry name" value="LigT-like"/>
    <property type="match status" value="1"/>
</dbReference>
<accession>A0A2T4JKH0</accession>
<dbReference type="Proteomes" id="UP000241899">
    <property type="component" value="Unassembled WGS sequence"/>
</dbReference>
<reference evidence="4 5" key="1">
    <citation type="submission" date="2018-03" db="EMBL/GenBank/DDBJ databases">
        <title>Rhodobacter veldkampii.</title>
        <authorList>
            <person name="Meyer T.E."/>
            <person name="Miller S."/>
            <person name="Lodha T."/>
            <person name="Gandham S."/>
            <person name="Chintalapati S."/>
            <person name="Chintalapati V.R."/>
        </authorList>
    </citation>
    <scope>NUCLEOTIDE SEQUENCE [LARGE SCALE GENOMIC DNA]</scope>
    <source>
        <strain evidence="4 5">DSM 11550</strain>
    </source>
</reference>
<dbReference type="AlphaFoldDB" id="A0A2T4JKH0"/>
<dbReference type="Pfam" id="PF13563">
    <property type="entry name" value="2_5_RNA_ligase2"/>
    <property type="match status" value="1"/>
</dbReference>
<dbReference type="OrthoDB" id="9793819at2"/>
<dbReference type="EMBL" id="PZKF01000007">
    <property type="protein sequence ID" value="PTE18409.1"/>
    <property type="molecule type" value="Genomic_DNA"/>
</dbReference>
<dbReference type="InterPro" id="IPR004175">
    <property type="entry name" value="RNA_CPDase"/>
</dbReference>
<evidence type="ECO:0000313" key="5">
    <source>
        <dbReference type="Proteomes" id="UP000241899"/>
    </source>
</evidence>
<dbReference type="NCBIfam" id="TIGR02258">
    <property type="entry name" value="2_5_ligase"/>
    <property type="match status" value="1"/>
</dbReference>
<dbReference type="GO" id="GO:0004113">
    <property type="term" value="F:2',3'-cyclic-nucleotide 3'-phosphodiesterase activity"/>
    <property type="evidence" value="ECO:0007669"/>
    <property type="project" value="InterPro"/>
</dbReference>
<name>A0A2T4JKH0_9RHOB</name>
<comment type="function">
    <text evidence="2">Hydrolyzes RNA 2',3'-cyclic phosphodiester to an RNA 2'-phosphomonoester.</text>
</comment>
<comment type="similarity">
    <text evidence="2">Belongs to the 2H phosphoesterase superfamily. ThpR family.</text>
</comment>
<feature type="region of interest" description="Disordered" evidence="3">
    <location>
        <begin position="1"/>
        <end position="25"/>
    </location>
</feature>
<evidence type="ECO:0000313" key="4">
    <source>
        <dbReference type="EMBL" id="PTE18409.1"/>
    </source>
</evidence>
<evidence type="ECO:0000256" key="1">
    <source>
        <dbReference type="ARBA" id="ARBA00022801"/>
    </source>
</evidence>